<dbReference type="EMBL" id="PPEL01000002">
    <property type="protein sequence ID" value="PNV66472.1"/>
    <property type="molecule type" value="Genomic_DNA"/>
</dbReference>
<dbReference type="CDD" id="cd03443">
    <property type="entry name" value="PaaI_thioesterase"/>
    <property type="match status" value="1"/>
</dbReference>
<gene>
    <name evidence="4" type="ORF">C2L80_00815</name>
</gene>
<dbReference type="RefSeq" id="WP_103262427.1">
    <property type="nucleotide sequence ID" value="NZ_PPEL01000002.1"/>
</dbReference>
<dbReference type="InterPro" id="IPR003736">
    <property type="entry name" value="PAAI_dom"/>
</dbReference>
<feature type="domain" description="Thioesterase" evidence="3">
    <location>
        <begin position="63"/>
        <end position="134"/>
    </location>
</feature>
<dbReference type="PANTHER" id="PTHR21660">
    <property type="entry name" value="THIOESTERASE SUPERFAMILY MEMBER-RELATED"/>
    <property type="match status" value="1"/>
</dbReference>
<evidence type="ECO:0000313" key="5">
    <source>
        <dbReference type="Proteomes" id="UP000236488"/>
    </source>
</evidence>
<dbReference type="Gene3D" id="3.10.129.10">
    <property type="entry name" value="Hotdog Thioesterase"/>
    <property type="match status" value="1"/>
</dbReference>
<dbReference type="PANTHER" id="PTHR21660:SF1">
    <property type="entry name" value="ACYL-COENZYME A THIOESTERASE 13"/>
    <property type="match status" value="1"/>
</dbReference>
<keyword evidence="5" id="KW-1185">Reference proteome</keyword>
<evidence type="ECO:0000313" key="4">
    <source>
        <dbReference type="EMBL" id="PNV66472.1"/>
    </source>
</evidence>
<comment type="similarity">
    <text evidence="1">Belongs to the thioesterase PaaI family.</text>
</comment>
<organism evidence="4 5">
    <name type="scientific">Rubneribacter badeniensis</name>
    <dbReference type="NCBI Taxonomy" id="2070688"/>
    <lineage>
        <taxon>Bacteria</taxon>
        <taxon>Bacillati</taxon>
        <taxon>Actinomycetota</taxon>
        <taxon>Coriobacteriia</taxon>
        <taxon>Eggerthellales</taxon>
        <taxon>Eggerthellaceae</taxon>
        <taxon>Rubneribacter</taxon>
    </lineage>
</organism>
<dbReference type="AlphaFoldDB" id="A0A2K2U899"/>
<dbReference type="GO" id="GO:0047617">
    <property type="term" value="F:fatty acyl-CoA hydrolase activity"/>
    <property type="evidence" value="ECO:0007669"/>
    <property type="project" value="InterPro"/>
</dbReference>
<keyword evidence="2" id="KW-0378">Hydrolase</keyword>
<proteinExistence type="inferred from homology"/>
<dbReference type="InterPro" id="IPR006683">
    <property type="entry name" value="Thioestr_dom"/>
</dbReference>
<dbReference type="NCBIfam" id="TIGR00369">
    <property type="entry name" value="unchar_dom_1"/>
    <property type="match status" value="1"/>
</dbReference>
<name>A0A2K2U899_9ACTN</name>
<dbReference type="InterPro" id="IPR039298">
    <property type="entry name" value="ACOT13"/>
</dbReference>
<dbReference type="InterPro" id="IPR029069">
    <property type="entry name" value="HotDog_dom_sf"/>
</dbReference>
<sequence>MEDDSEDIRIEEGTLPPYLREGCLNHLSDLGGFKALRNDLLRRGYVRNSVKVPQDAANLFRRAHGGFLMFLVDVTACMAGYSMGKHNVTQHVSLDFTRGALLGDELVIEARVLHDGRTTALVDARVLDSTGRLCVKASCTLFYVGAVDPNEPPPEPYLGRNPGVR</sequence>
<evidence type="ECO:0000256" key="1">
    <source>
        <dbReference type="ARBA" id="ARBA00008324"/>
    </source>
</evidence>
<evidence type="ECO:0000256" key="2">
    <source>
        <dbReference type="ARBA" id="ARBA00022801"/>
    </source>
</evidence>
<dbReference type="SUPFAM" id="SSF54637">
    <property type="entry name" value="Thioesterase/thiol ester dehydrase-isomerase"/>
    <property type="match status" value="1"/>
</dbReference>
<comment type="caution">
    <text evidence="4">The sequence shown here is derived from an EMBL/GenBank/DDBJ whole genome shotgun (WGS) entry which is preliminary data.</text>
</comment>
<dbReference type="Proteomes" id="UP000236488">
    <property type="component" value="Unassembled WGS sequence"/>
</dbReference>
<accession>A0A2K2U899</accession>
<protein>
    <submittedName>
        <fullName evidence="4">PaaI family thioesterase</fullName>
    </submittedName>
</protein>
<reference evidence="4 5" key="1">
    <citation type="journal article" date="2018" name="Int. J. Syst. Evol. Microbiol.">
        <title>Rubneribacter badeniensis gen. nov., sp. nov. and Enteroscipio rubneri gen. nov., sp. nov., new members of the Eggerthellaceae isolated from human faeces.</title>
        <authorList>
            <person name="Danylec N."/>
            <person name="Gobl A."/>
            <person name="Stoll D.A."/>
            <person name="Hetzer B."/>
            <person name="Kulling S.E."/>
            <person name="Huch M."/>
        </authorList>
    </citation>
    <scope>NUCLEOTIDE SEQUENCE [LARGE SCALE GENOMIC DNA]</scope>
    <source>
        <strain evidence="4 5">ResAG-85</strain>
    </source>
</reference>
<dbReference type="Pfam" id="PF03061">
    <property type="entry name" value="4HBT"/>
    <property type="match status" value="1"/>
</dbReference>
<evidence type="ECO:0000259" key="3">
    <source>
        <dbReference type="Pfam" id="PF03061"/>
    </source>
</evidence>